<evidence type="ECO:0000313" key="2">
    <source>
        <dbReference type="EMBL" id="ORX56775.1"/>
    </source>
</evidence>
<dbReference type="GO" id="GO:0005739">
    <property type="term" value="C:mitochondrion"/>
    <property type="evidence" value="ECO:0007669"/>
    <property type="project" value="TreeGrafter"/>
</dbReference>
<dbReference type="InterPro" id="IPR050896">
    <property type="entry name" value="Mito_lipid_metab_GTPase"/>
</dbReference>
<proteinExistence type="predicted"/>
<evidence type="ECO:0000259" key="1">
    <source>
        <dbReference type="Pfam" id="PF01926"/>
    </source>
</evidence>
<dbReference type="GO" id="GO:0005525">
    <property type="term" value="F:GTP binding"/>
    <property type="evidence" value="ECO:0007669"/>
    <property type="project" value="InterPro"/>
</dbReference>
<dbReference type="CDD" id="cd01855">
    <property type="entry name" value="YqeH"/>
    <property type="match status" value="1"/>
</dbReference>
<accession>A0A1X2GLN9</accession>
<dbReference type="Gene3D" id="3.40.50.300">
    <property type="entry name" value="P-loop containing nucleotide triphosphate hydrolases"/>
    <property type="match status" value="1"/>
</dbReference>
<dbReference type="SUPFAM" id="SSF52540">
    <property type="entry name" value="P-loop containing nucleoside triphosphate hydrolases"/>
    <property type="match status" value="1"/>
</dbReference>
<dbReference type="OrthoDB" id="1696305at2759"/>
<sequence length="514" mass="57260">MRLVPYIRMLRAYVKPTLGYVLQSTSCHSVIRHAAPIKRIYSTQLSKSNTDLTGTCPGCGAPFQNHDRRRPGFMVASRDISEPKKIVKNPSKDLDHATYQKLLYDMDTSTRQLLGVADPAIDDQPCSDSDTIPAKRRLCHRCHELNHKNRMEPLDLAHLRSTLQYNSLSFLETKRQPLVVCLIDVADMPWSLYGLEKLASIQPNSRVMIIANKMDLLPPAALKHEQRLREFILSTIKNRINLEQIESLSLVSATKGWGMKSFLKRLSHTILPSDDVYVLGCANVGKSAFINRLLALSYGKNRDKYRTTSSKNPGTTLGNILIPLHAFGLQPDAPFGSSIRQHYLIDTPGILDLSQGNSPKCLLTPEQQKQALSKRHDTPFKPVTFQLKPGQSFLLGRARVDIEDTTNGLPVLFTVFSNLPPHITKSSKLPLPDQNSSTHFHATSQHQSHASTDICFAGAGWVALAGAFGSASLRIVLPQDVTKDACSIREPSFLPYEFHGQIRKFFGAGHRAVQ</sequence>
<comment type="caution">
    <text evidence="2">The sequence shown here is derived from an EMBL/GenBank/DDBJ whole genome shotgun (WGS) entry which is preliminary data.</text>
</comment>
<dbReference type="EMBL" id="MCGT01000009">
    <property type="protein sequence ID" value="ORX56775.1"/>
    <property type="molecule type" value="Genomic_DNA"/>
</dbReference>
<dbReference type="Proteomes" id="UP000242146">
    <property type="component" value="Unassembled WGS sequence"/>
</dbReference>
<name>A0A1X2GLN9_9FUNG</name>
<dbReference type="InterPro" id="IPR006073">
    <property type="entry name" value="GTP-bd"/>
</dbReference>
<dbReference type="Pfam" id="PF01926">
    <property type="entry name" value="MMR_HSR1"/>
    <property type="match status" value="1"/>
</dbReference>
<protein>
    <recommendedName>
        <fullName evidence="1">G domain-containing protein</fullName>
    </recommendedName>
</protein>
<reference evidence="2 3" key="1">
    <citation type="submission" date="2016-07" db="EMBL/GenBank/DDBJ databases">
        <title>Pervasive Adenine N6-methylation of Active Genes in Fungi.</title>
        <authorList>
            <consortium name="DOE Joint Genome Institute"/>
            <person name="Mondo S.J."/>
            <person name="Dannebaum R.O."/>
            <person name="Kuo R.C."/>
            <person name="Labutti K."/>
            <person name="Haridas S."/>
            <person name="Kuo A."/>
            <person name="Salamov A."/>
            <person name="Ahrendt S.R."/>
            <person name="Lipzen A."/>
            <person name="Sullivan W."/>
            <person name="Andreopoulos W.B."/>
            <person name="Clum A."/>
            <person name="Lindquist E."/>
            <person name="Daum C."/>
            <person name="Ramamoorthy G.K."/>
            <person name="Gryganskyi A."/>
            <person name="Culley D."/>
            <person name="Magnuson J.K."/>
            <person name="James T.Y."/>
            <person name="O'Malley M.A."/>
            <person name="Stajich J.E."/>
            <person name="Spatafora J.W."/>
            <person name="Visel A."/>
            <person name="Grigoriev I.V."/>
        </authorList>
    </citation>
    <scope>NUCLEOTIDE SEQUENCE [LARGE SCALE GENOMIC DNA]</scope>
    <source>
        <strain evidence="2 3">NRRL 3301</strain>
    </source>
</reference>
<dbReference type="InterPro" id="IPR027417">
    <property type="entry name" value="P-loop_NTPase"/>
</dbReference>
<dbReference type="AlphaFoldDB" id="A0A1X2GLN9"/>
<evidence type="ECO:0000313" key="3">
    <source>
        <dbReference type="Proteomes" id="UP000242146"/>
    </source>
</evidence>
<dbReference type="PANTHER" id="PTHR46434">
    <property type="entry name" value="GENETIC INTERACTOR OF PROHIBITINS 3, MITOCHONDRIAL"/>
    <property type="match status" value="1"/>
</dbReference>
<dbReference type="PANTHER" id="PTHR46434:SF1">
    <property type="entry name" value="GENETIC INTERACTOR OF PROHIBITINS 3, MITOCHONDRIAL"/>
    <property type="match status" value="1"/>
</dbReference>
<feature type="domain" description="G" evidence="1">
    <location>
        <begin position="276"/>
        <end position="352"/>
    </location>
</feature>
<dbReference type="STRING" id="101127.A0A1X2GLN9"/>
<keyword evidence="3" id="KW-1185">Reference proteome</keyword>
<gene>
    <name evidence="2" type="ORF">DM01DRAFT_1334332</name>
</gene>
<organism evidence="2 3">
    <name type="scientific">Hesseltinella vesiculosa</name>
    <dbReference type="NCBI Taxonomy" id="101127"/>
    <lineage>
        <taxon>Eukaryota</taxon>
        <taxon>Fungi</taxon>
        <taxon>Fungi incertae sedis</taxon>
        <taxon>Mucoromycota</taxon>
        <taxon>Mucoromycotina</taxon>
        <taxon>Mucoromycetes</taxon>
        <taxon>Mucorales</taxon>
        <taxon>Cunninghamellaceae</taxon>
        <taxon>Hesseltinella</taxon>
    </lineage>
</organism>